<dbReference type="SUPFAM" id="SSF47781">
    <property type="entry name" value="RuvA domain 2-like"/>
    <property type="match status" value="1"/>
</dbReference>
<dbReference type="Pfam" id="PF14520">
    <property type="entry name" value="HHH_5"/>
    <property type="match status" value="1"/>
</dbReference>
<comment type="subcellular location">
    <subcellularLocation>
        <location evidence="6">Cytoplasm</location>
    </subcellularLocation>
</comment>
<evidence type="ECO:0000313" key="9">
    <source>
        <dbReference type="Proteomes" id="UP000219412"/>
    </source>
</evidence>
<keyword evidence="8" id="KW-0378">Hydrolase</keyword>
<dbReference type="GO" id="GO:0009378">
    <property type="term" value="F:four-way junction helicase activity"/>
    <property type="evidence" value="ECO:0007669"/>
    <property type="project" value="InterPro"/>
</dbReference>
<dbReference type="SUPFAM" id="SSF46929">
    <property type="entry name" value="DNA helicase RuvA subunit, C-terminal domain"/>
    <property type="match status" value="1"/>
</dbReference>
<keyword evidence="5 6" id="KW-0234">DNA repair</keyword>
<dbReference type="SUPFAM" id="SSF50249">
    <property type="entry name" value="Nucleic acid-binding proteins"/>
    <property type="match status" value="1"/>
</dbReference>
<dbReference type="EMBL" id="OBQF01000001">
    <property type="protein sequence ID" value="SOC38355.1"/>
    <property type="molecule type" value="Genomic_DNA"/>
</dbReference>
<dbReference type="GO" id="GO:0048476">
    <property type="term" value="C:Holliday junction resolvase complex"/>
    <property type="evidence" value="ECO:0007669"/>
    <property type="project" value="UniProtKB-UniRule"/>
</dbReference>
<keyword evidence="8" id="KW-0347">Helicase</keyword>
<dbReference type="Pfam" id="PF07499">
    <property type="entry name" value="RuvA_C"/>
    <property type="match status" value="1"/>
</dbReference>
<keyword evidence="1 6" id="KW-0963">Cytoplasm</keyword>
<reference evidence="9" key="1">
    <citation type="submission" date="2017-08" db="EMBL/GenBank/DDBJ databases">
        <authorList>
            <person name="Varghese N."/>
            <person name="Submissions S."/>
        </authorList>
    </citation>
    <scope>NUCLEOTIDE SEQUENCE [LARGE SCALE GENOMIC DNA]</scope>
    <source>
        <strain evidence="9">DSM 23173</strain>
    </source>
</reference>
<evidence type="ECO:0000256" key="3">
    <source>
        <dbReference type="ARBA" id="ARBA00023125"/>
    </source>
</evidence>
<comment type="function">
    <text evidence="6">The RuvA-RuvB-RuvC complex processes Holliday junction (HJ) DNA during genetic recombination and DNA repair, while the RuvA-RuvB complex plays an important role in the rescue of blocked DNA replication forks via replication fork reversal (RFR). RuvA specifically binds to HJ cruciform DNA, conferring on it an open structure. The RuvB hexamer acts as an ATP-dependent pump, pulling dsDNA into and through the RuvAB complex. HJ branch migration allows RuvC to scan DNA until it finds its consensus sequence, where it cleaves and resolves the cruciform DNA.</text>
</comment>
<organism evidence="8 9">
    <name type="scientific">Salinicoccus kekensis</name>
    <dbReference type="NCBI Taxonomy" id="714307"/>
    <lineage>
        <taxon>Bacteria</taxon>
        <taxon>Bacillati</taxon>
        <taxon>Bacillota</taxon>
        <taxon>Bacilli</taxon>
        <taxon>Bacillales</taxon>
        <taxon>Staphylococcaceae</taxon>
        <taxon>Salinicoccus</taxon>
    </lineage>
</organism>
<dbReference type="GO" id="GO:0009379">
    <property type="term" value="C:Holliday junction helicase complex"/>
    <property type="evidence" value="ECO:0007669"/>
    <property type="project" value="InterPro"/>
</dbReference>
<sequence length="191" mass="20855">MYQYIEGTVAKVSPHNITIDVSGVGYLIHVPNPFRFESDLGTKLRIFTELIIRDDSHTLYGFKEEEEKSLFQNLLKVKGIGPKSALAILASSAPDDVITAIEREDQTFMSKFPGIGKKTASQIILDLKGKLEAGSGASAPVDDDHVKEAVLALEALGYSRRELAKVEKKLHAESFESVDAAVKAGLKLLVQ</sequence>
<evidence type="ECO:0000313" key="8">
    <source>
        <dbReference type="EMBL" id="SOC38355.1"/>
    </source>
</evidence>
<dbReference type="Gene3D" id="2.40.50.140">
    <property type="entry name" value="Nucleic acid-binding proteins"/>
    <property type="match status" value="1"/>
</dbReference>
<evidence type="ECO:0000256" key="1">
    <source>
        <dbReference type="ARBA" id="ARBA00022490"/>
    </source>
</evidence>
<feature type="domain" description="Helix-hairpin-helix DNA-binding motif class 1" evidence="7">
    <location>
        <begin position="72"/>
        <end position="91"/>
    </location>
</feature>
<dbReference type="Proteomes" id="UP000219412">
    <property type="component" value="Unassembled WGS sequence"/>
</dbReference>
<dbReference type="Gene3D" id="1.10.8.10">
    <property type="entry name" value="DNA helicase RuvA subunit, C-terminal domain"/>
    <property type="match status" value="1"/>
</dbReference>
<keyword evidence="8" id="KW-0547">Nucleotide-binding</keyword>
<comment type="domain">
    <text evidence="6">Has three domains with a flexible linker between the domains II and III and assumes an 'L' shape. Domain III is highly mobile and contacts RuvB.</text>
</comment>
<dbReference type="InterPro" id="IPR036267">
    <property type="entry name" value="RuvA_C_sf"/>
</dbReference>
<protein>
    <recommendedName>
        <fullName evidence="6">Holliday junction branch migration complex subunit RuvA</fullName>
    </recommendedName>
</protein>
<evidence type="ECO:0000256" key="4">
    <source>
        <dbReference type="ARBA" id="ARBA00023172"/>
    </source>
</evidence>
<dbReference type="InterPro" id="IPR010994">
    <property type="entry name" value="RuvA_2-like"/>
</dbReference>
<evidence type="ECO:0000256" key="6">
    <source>
        <dbReference type="HAMAP-Rule" id="MF_00031"/>
    </source>
</evidence>
<accession>A0A285U8V5</accession>
<dbReference type="InterPro" id="IPR012340">
    <property type="entry name" value="NA-bd_OB-fold"/>
</dbReference>
<dbReference type="HAMAP" id="MF_00031">
    <property type="entry name" value="DNA_HJ_migration_RuvA"/>
    <property type="match status" value="1"/>
</dbReference>
<dbReference type="InterPro" id="IPR013849">
    <property type="entry name" value="DNA_helicase_Holl-junc_RuvA_I"/>
</dbReference>
<dbReference type="InterPro" id="IPR011114">
    <property type="entry name" value="RuvA_C"/>
</dbReference>
<dbReference type="GO" id="GO:0006310">
    <property type="term" value="P:DNA recombination"/>
    <property type="evidence" value="ECO:0007669"/>
    <property type="project" value="UniProtKB-UniRule"/>
</dbReference>
<dbReference type="CDD" id="cd14332">
    <property type="entry name" value="UBA_RuvA_C"/>
    <property type="match status" value="1"/>
</dbReference>
<evidence type="ECO:0000259" key="7">
    <source>
        <dbReference type="SMART" id="SM00278"/>
    </source>
</evidence>
<dbReference type="GO" id="GO:0000400">
    <property type="term" value="F:four-way junction DNA binding"/>
    <property type="evidence" value="ECO:0007669"/>
    <property type="project" value="UniProtKB-UniRule"/>
</dbReference>
<dbReference type="Gene3D" id="1.10.150.20">
    <property type="entry name" value="5' to 3' exonuclease, C-terminal subdomain"/>
    <property type="match status" value="1"/>
</dbReference>
<evidence type="ECO:0000256" key="5">
    <source>
        <dbReference type="ARBA" id="ARBA00023204"/>
    </source>
</evidence>
<dbReference type="GO" id="GO:0005737">
    <property type="term" value="C:cytoplasm"/>
    <property type="evidence" value="ECO:0007669"/>
    <property type="project" value="UniProtKB-SubCell"/>
</dbReference>
<dbReference type="NCBIfam" id="TIGR00084">
    <property type="entry name" value="ruvA"/>
    <property type="match status" value="1"/>
</dbReference>
<dbReference type="OrthoDB" id="5293449at2"/>
<comment type="similarity">
    <text evidence="6">Belongs to the RuvA family.</text>
</comment>
<evidence type="ECO:0000256" key="2">
    <source>
        <dbReference type="ARBA" id="ARBA00022763"/>
    </source>
</evidence>
<dbReference type="Pfam" id="PF01330">
    <property type="entry name" value="RuvA_N"/>
    <property type="match status" value="1"/>
</dbReference>
<dbReference type="GO" id="GO:0006281">
    <property type="term" value="P:DNA repair"/>
    <property type="evidence" value="ECO:0007669"/>
    <property type="project" value="UniProtKB-UniRule"/>
</dbReference>
<dbReference type="GO" id="GO:0005524">
    <property type="term" value="F:ATP binding"/>
    <property type="evidence" value="ECO:0007669"/>
    <property type="project" value="InterPro"/>
</dbReference>
<name>A0A285U8V5_9STAP</name>
<proteinExistence type="inferred from homology"/>
<dbReference type="SMART" id="SM00278">
    <property type="entry name" value="HhH1"/>
    <property type="match status" value="2"/>
</dbReference>
<feature type="domain" description="Helix-hairpin-helix DNA-binding motif class 1" evidence="7">
    <location>
        <begin position="107"/>
        <end position="126"/>
    </location>
</feature>
<comment type="subunit">
    <text evidence="6">Homotetramer. Forms an RuvA(8)-RuvB(12)-Holliday junction (HJ) complex. HJ DNA is sandwiched between 2 RuvA tetramers; dsDNA enters through RuvA and exits via RuvB. An RuvB hexamer assembles on each DNA strand where it exits the tetramer. Each RuvB hexamer is contacted by two RuvA subunits (via domain III) on 2 adjacent RuvB subunits; this complex drives branch migration. In the full resolvosome a probable DNA-RuvA(4)-RuvB(12)-RuvC(2) complex forms which resolves the HJ.</text>
</comment>
<keyword evidence="8" id="KW-0067">ATP-binding</keyword>
<dbReference type="RefSeq" id="WP_097038569.1">
    <property type="nucleotide sequence ID" value="NZ_OBQF01000001.1"/>
</dbReference>
<dbReference type="AlphaFoldDB" id="A0A285U8V5"/>
<keyword evidence="9" id="KW-1185">Reference proteome</keyword>
<dbReference type="InterPro" id="IPR000085">
    <property type="entry name" value="RuvA"/>
</dbReference>
<keyword evidence="4 6" id="KW-0233">DNA recombination</keyword>
<comment type="caution">
    <text evidence="6">Lacks conserved residue(s) required for the propagation of feature annotation.</text>
</comment>
<dbReference type="InterPro" id="IPR003583">
    <property type="entry name" value="Hlx-hairpin-Hlx_DNA-bd_motif"/>
</dbReference>
<keyword evidence="3 6" id="KW-0238">DNA-binding</keyword>
<gene>
    <name evidence="6" type="primary">ruvA</name>
    <name evidence="8" type="ORF">SAMN05878391_0385</name>
</gene>
<feature type="region of interest" description="Domain III" evidence="6">
    <location>
        <begin position="146"/>
        <end position="191"/>
    </location>
</feature>
<keyword evidence="2 6" id="KW-0227">DNA damage</keyword>